<evidence type="ECO:0000256" key="2">
    <source>
        <dbReference type="ARBA" id="ARBA00022729"/>
    </source>
</evidence>
<accession>A0A0C2D7W8</accession>
<dbReference type="AlphaFoldDB" id="A0A0C2D7W8"/>
<evidence type="ECO:0000256" key="3">
    <source>
        <dbReference type="ARBA" id="ARBA00022827"/>
    </source>
</evidence>
<dbReference type="Proteomes" id="UP000031599">
    <property type="component" value="Unassembled WGS sequence"/>
</dbReference>
<protein>
    <submittedName>
        <fullName evidence="7">Carotenoid cis-trans isomerase</fullName>
    </submittedName>
</protein>
<evidence type="ECO:0000259" key="6">
    <source>
        <dbReference type="Pfam" id="PF01593"/>
    </source>
</evidence>
<evidence type="ECO:0000256" key="5">
    <source>
        <dbReference type="ARBA" id="ARBA00023027"/>
    </source>
</evidence>
<feature type="domain" description="Amine oxidase" evidence="6">
    <location>
        <begin position="26"/>
        <end position="522"/>
    </location>
</feature>
<evidence type="ECO:0000256" key="4">
    <source>
        <dbReference type="ARBA" id="ARBA00022857"/>
    </source>
</evidence>
<keyword evidence="4" id="KW-0521">NADP</keyword>
<keyword evidence="7" id="KW-0413">Isomerase</keyword>
<dbReference type="RefSeq" id="WP_052546362.1">
    <property type="nucleotide sequence ID" value="NZ_JMCC02000004.1"/>
</dbReference>
<dbReference type="GO" id="GO:0016491">
    <property type="term" value="F:oxidoreductase activity"/>
    <property type="evidence" value="ECO:0007669"/>
    <property type="project" value="InterPro"/>
</dbReference>
<keyword evidence="2" id="KW-0732">Signal</keyword>
<dbReference type="InterPro" id="IPR052206">
    <property type="entry name" value="Retinol_saturase"/>
</dbReference>
<dbReference type="SUPFAM" id="SSF51905">
    <property type="entry name" value="FAD/NAD(P)-binding domain"/>
    <property type="match status" value="1"/>
</dbReference>
<proteinExistence type="predicted"/>
<evidence type="ECO:0000256" key="1">
    <source>
        <dbReference type="ARBA" id="ARBA00022630"/>
    </source>
</evidence>
<dbReference type="InterPro" id="IPR036188">
    <property type="entry name" value="FAD/NAD-bd_sf"/>
</dbReference>
<dbReference type="InterPro" id="IPR002937">
    <property type="entry name" value="Amino_oxidase"/>
</dbReference>
<keyword evidence="1" id="KW-0285">Flavoprotein</keyword>
<dbReference type="PANTHER" id="PTHR46091:SF3">
    <property type="entry name" value="AMINE OXIDASE DOMAIN-CONTAINING PROTEIN"/>
    <property type="match status" value="1"/>
</dbReference>
<comment type="caution">
    <text evidence="7">The sequence shown here is derived from an EMBL/GenBank/DDBJ whole genome shotgun (WGS) entry which is preliminary data.</text>
</comment>
<dbReference type="Pfam" id="PF01593">
    <property type="entry name" value="Amino_oxidase"/>
    <property type="match status" value="1"/>
</dbReference>
<keyword evidence="5" id="KW-0520">NAD</keyword>
<organism evidence="7 8">
    <name type="scientific">Enhygromyxa salina</name>
    <dbReference type="NCBI Taxonomy" id="215803"/>
    <lineage>
        <taxon>Bacteria</taxon>
        <taxon>Pseudomonadati</taxon>
        <taxon>Myxococcota</taxon>
        <taxon>Polyangia</taxon>
        <taxon>Nannocystales</taxon>
        <taxon>Nannocystaceae</taxon>
        <taxon>Enhygromyxa</taxon>
    </lineage>
</organism>
<dbReference type="EMBL" id="JMCC02000004">
    <property type="protein sequence ID" value="KIG19201.1"/>
    <property type="molecule type" value="Genomic_DNA"/>
</dbReference>
<evidence type="ECO:0000313" key="8">
    <source>
        <dbReference type="Proteomes" id="UP000031599"/>
    </source>
</evidence>
<name>A0A0C2D7W8_9BACT</name>
<keyword evidence="3" id="KW-0274">FAD</keyword>
<dbReference type="PANTHER" id="PTHR46091">
    <property type="entry name" value="BLR7054 PROTEIN"/>
    <property type="match status" value="1"/>
</dbReference>
<dbReference type="GO" id="GO:0016853">
    <property type="term" value="F:isomerase activity"/>
    <property type="evidence" value="ECO:0007669"/>
    <property type="project" value="UniProtKB-KW"/>
</dbReference>
<dbReference type="Gene3D" id="3.50.50.60">
    <property type="entry name" value="FAD/NAD(P)-binding domain"/>
    <property type="match status" value="2"/>
</dbReference>
<reference evidence="7 8" key="1">
    <citation type="submission" date="2014-12" db="EMBL/GenBank/DDBJ databases">
        <title>Genome assembly of Enhygromyxa salina DSM 15201.</title>
        <authorList>
            <person name="Sharma G."/>
            <person name="Subramanian S."/>
        </authorList>
    </citation>
    <scope>NUCLEOTIDE SEQUENCE [LARGE SCALE GENOMIC DNA]</scope>
    <source>
        <strain evidence="7 8">DSM 15201</strain>
    </source>
</reference>
<sequence length="538" mass="59188">MTKVGRSYKQSDVDEQWDAIVIGSGLGGLASAALLSNMGKRVLVLERHYVIGGFTHTFKRKGYEWDVGVHYVGEVHRDRSVLGQLFNHVTDGELKWEGMGEVYDRIVFGDEAYPLRAGVQNFKDGLREQFPDAKDGAAIDEYVSAVFAASKAARSFYAEKALSGVAGFLAAPFMRRPYLAHTRKTTYEVLRGITDNTKLIGVLTGQYGDYGLPPKQSAFAMHASVAKHYFFGGNYPIGGSARFAETIAPKIEAGGGMLLTNAGVDEIVIEGGKAIGVKLEDGRVLRAELIISNAGALNTYGALLPAGERARVGFAPQLQQIEPSAAHLSLYIGLNQSAAALKLPKANYWIYPANEYDHDRNVQRFTEDEDAPFPVIYISFPGAKDPDFERRYPGKSTIEIITLAPWERFAKWDAKPWKKRGDDYEAYKAAFSQRMLEQLYAVEPQTRDAVAYHELSTPLSTKHFTAYQHGEIYGLSHDPGRFEGKFLRPRSPIPNLYLTGQDVVTAGIGAALFSGYLTVSAITGRNVVMETLNQTASA</sequence>
<gene>
    <name evidence="7" type="ORF">DB30_04666</name>
</gene>
<evidence type="ECO:0000313" key="7">
    <source>
        <dbReference type="EMBL" id="KIG19201.1"/>
    </source>
</evidence>